<accession>A0AAV9ZSU2</accession>
<dbReference type="Proteomes" id="UP001362999">
    <property type="component" value="Unassembled WGS sequence"/>
</dbReference>
<gene>
    <name evidence="2" type="ORF">R3P38DRAFT_3438373</name>
</gene>
<protein>
    <submittedName>
        <fullName evidence="2">Uncharacterized protein</fullName>
    </submittedName>
</protein>
<evidence type="ECO:0000256" key="1">
    <source>
        <dbReference type="SAM" id="MobiDB-lite"/>
    </source>
</evidence>
<evidence type="ECO:0000313" key="2">
    <source>
        <dbReference type="EMBL" id="KAK6991920.1"/>
    </source>
</evidence>
<name>A0AAV9ZSU2_9AGAR</name>
<keyword evidence="3" id="KW-1185">Reference proteome</keyword>
<reference evidence="2 3" key="1">
    <citation type="journal article" date="2024" name="J Genomics">
        <title>Draft genome sequencing and assembly of Favolaschia claudopus CIRM-BRFM 2984 isolated from oak limbs.</title>
        <authorList>
            <person name="Navarro D."/>
            <person name="Drula E."/>
            <person name="Chaduli D."/>
            <person name="Cazenave R."/>
            <person name="Ahrendt S."/>
            <person name="Wang J."/>
            <person name="Lipzen A."/>
            <person name="Daum C."/>
            <person name="Barry K."/>
            <person name="Grigoriev I.V."/>
            <person name="Favel A."/>
            <person name="Rosso M.N."/>
            <person name="Martin F."/>
        </authorList>
    </citation>
    <scope>NUCLEOTIDE SEQUENCE [LARGE SCALE GENOMIC DNA]</scope>
    <source>
        <strain evidence="2 3">CIRM-BRFM 2984</strain>
    </source>
</reference>
<feature type="compositionally biased region" description="Low complexity" evidence="1">
    <location>
        <begin position="99"/>
        <end position="109"/>
    </location>
</feature>
<feature type="region of interest" description="Disordered" evidence="1">
    <location>
        <begin position="18"/>
        <end position="41"/>
    </location>
</feature>
<feature type="region of interest" description="Disordered" evidence="1">
    <location>
        <begin position="66"/>
        <end position="109"/>
    </location>
</feature>
<sequence>MAFGWISRWQWSATSASLPRTSCPTLDTQPRRSPPSPFRAGDIARRRIPLLSIIHRLLVLWHHHTKTDPKDEPHATKGPPPSTPLTNPKTRRAQVGRMSSSSLVSTSSTSSSSLFASASTSAFGCGYARTKKTISSYQSEHRHAPRVFPWSESSRLLVPPGPALHLFPHRPTSVGRRTLLRFPAVPSFLLPASPPPSSSSPPFSILPRFKFSLSSHSSSSTSSFSFAPPLTHPLTRPTDDPPRARWLWGGAVRVLGPRAALMGYDSLWAGIVLLPRRPLRRRRRFFLRISPMLAGEEEALVEDAATLPPSMEERVE</sequence>
<dbReference type="AlphaFoldDB" id="A0AAV9ZSU2"/>
<comment type="caution">
    <text evidence="2">The sequence shown here is derived from an EMBL/GenBank/DDBJ whole genome shotgun (WGS) entry which is preliminary data.</text>
</comment>
<proteinExistence type="predicted"/>
<evidence type="ECO:0000313" key="3">
    <source>
        <dbReference type="Proteomes" id="UP001362999"/>
    </source>
</evidence>
<feature type="compositionally biased region" description="Polar residues" evidence="1">
    <location>
        <begin position="18"/>
        <end position="28"/>
    </location>
</feature>
<dbReference type="EMBL" id="JAWWNJ010000115">
    <property type="protein sequence ID" value="KAK6991920.1"/>
    <property type="molecule type" value="Genomic_DNA"/>
</dbReference>
<feature type="compositionally biased region" description="Basic and acidic residues" evidence="1">
    <location>
        <begin position="66"/>
        <end position="75"/>
    </location>
</feature>
<organism evidence="2 3">
    <name type="scientific">Favolaschia claudopus</name>
    <dbReference type="NCBI Taxonomy" id="2862362"/>
    <lineage>
        <taxon>Eukaryota</taxon>
        <taxon>Fungi</taxon>
        <taxon>Dikarya</taxon>
        <taxon>Basidiomycota</taxon>
        <taxon>Agaricomycotina</taxon>
        <taxon>Agaricomycetes</taxon>
        <taxon>Agaricomycetidae</taxon>
        <taxon>Agaricales</taxon>
        <taxon>Marasmiineae</taxon>
        <taxon>Mycenaceae</taxon>
        <taxon>Favolaschia</taxon>
    </lineage>
</organism>